<protein>
    <submittedName>
        <fullName evidence="1">Hydrolase</fullName>
    </submittedName>
</protein>
<dbReference type="Proteomes" id="UP000248066">
    <property type="component" value="Unassembled WGS sequence"/>
</dbReference>
<name>A0A2W0HTR2_9BACI</name>
<reference evidence="1 2" key="1">
    <citation type="submission" date="2017-10" db="EMBL/GenBank/DDBJ databases">
        <title>Bacillus sp. nov., a halophilic bacterium isolated from a Yangshapao Lake.</title>
        <authorList>
            <person name="Wang H."/>
        </authorList>
    </citation>
    <scope>NUCLEOTIDE SEQUENCE [LARGE SCALE GENOMIC DNA]</scope>
    <source>
        <strain evidence="1 2">YSP-3</strain>
    </source>
</reference>
<organism evidence="1 2">
    <name type="scientific">Alteribacter lacisalsi</name>
    <dbReference type="NCBI Taxonomy" id="2045244"/>
    <lineage>
        <taxon>Bacteria</taxon>
        <taxon>Bacillati</taxon>
        <taxon>Bacillota</taxon>
        <taxon>Bacilli</taxon>
        <taxon>Bacillales</taxon>
        <taxon>Bacillaceae</taxon>
        <taxon>Alteribacter</taxon>
    </lineage>
</organism>
<comment type="caution">
    <text evidence="1">The sequence shown here is derived from an EMBL/GenBank/DDBJ whole genome shotgun (WGS) entry which is preliminary data.</text>
</comment>
<keyword evidence="2" id="KW-1185">Reference proteome</keyword>
<dbReference type="AlphaFoldDB" id="A0A2W0HTR2"/>
<dbReference type="EMBL" id="PDOF01000002">
    <property type="protein sequence ID" value="PYZ96998.1"/>
    <property type="molecule type" value="Genomic_DNA"/>
</dbReference>
<accession>A0A2W0HTR2</accession>
<evidence type="ECO:0000313" key="1">
    <source>
        <dbReference type="EMBL" id="PYZ96998.1"/>
    </source>
</evidence>
<evidence type="ECO:0000313" key="2">
    <source>
        <dbReference type="Proteomes" id="UP000248066"/>
    </source>
</evidence>
<keyword evidence="1" id="KW-0378">Hydrolase</keyword>
<gene>
    <name evidence="1" type="ORF">CR205_12400</name>
</gene>
<proteinExistence type="predicted"/>
<dbReference type="GO" id="GO:0016787">
    <property type="term" value="F:hydrolase activity"/>
    <property type="evidence" value="ECO:0007669"/>
    <property type="project" value="UniProtKB-KW"/>
</dbReference>
<sequence>MGSRMMHLIIADLISDQLGGIDETSFYLGGIAPDAAVRKDRSHFFEGNEANYTRVVAYEKFLKKYNELRLHPYILGCYTHLIADQVWLTGFYLPWLRNLMKTNPDIHKSYHRDFHLLNGRLVEHYGNGSVLMRKLENNCPLMDLEEVTAEEVKAFIPYVKGDLDYEQKTLDEPLEVFTFEQITGYVETCVDRGVQAIRQLK</sequence>
<dbReference type="OrthoDB" id="9810012at2"/>